<dbReference type="Pfam" id="PF06961">
    <property type="entry name" value="DUF1294"/>
    <property type="match status" value="1"/>
</dbReference>
<proteinExistence type="predicted"/>
<evidence type="ECO:0000313" key="3">
    <source>
        <dbReference type="Proteomes" id="UP000188184"/>
    </source>
</evidence>
<dbReference type="InterPro" id="IPR010718">
    <property type="entry name" value="DUF1294"/>
</dbReference>
<protein>
    <recommendedName>
        <fullName evidence="4">DUF1294 domain-containing protein</fullName>
    </recommendedName>
</protein>
<keyword evidence="1" id="KW-0812">Transmembrane</keyword>
<accession>A0A1Q2L3M9</accession>
<dbReference type="Proteomes" id="UP000188184">
    <property type="component" value="Chromosome"/>
</dbReference>
<keyword evidence="1" id="KW-0472">Membrane</keyword>
<feature type="transmembrane region" description="Helical" evidence="1">
    <location>
        <begin position="6"/>
        <end position="23"/>
    </location>
</feature>
<evidence type="ECO:0008006" key="4">
    <source>
        <dbReference type="Google" id="ProtNLM"/>
    </source>
</evidence>
<gene>
    <name evidence="2" type="ORF">B0X71_06855</name>
</gene>
<sequence length="93" mass="10451">MNVLGLELGVLILFAGMNVYAFVLMGTDKRRAEQGKWRIPEQRLWTAAVLGGGIGAYFGMRHFRHKTKRTNFRIGFPALAAVETVAVVWLLFV</sequence>
<evidence type="ECO:0000313" key="2">
    <source>
        <dbReference type="EMBL" id="AQQ55026.1"/>
    </source>
</evidence>
<dbReference type="KEGG" id="pmar:B0X71_06855"/>
<feature type="transmembrane region" description="Helical" evidence="1">
    <location>
        <begin position="72"/>
        <end position="92"/>
    </location>
</feature>
<keyword evidence="1" id="KW-1133">Transmembrane helix</keyword>
<keyword evidence="3" id="KW-1185">Reference proteome</keyword>
<dbReference type="PIRSF" id="PIRSF002599">
    <property type="entry name" value="Cold_shock_A"/>
    <property type="match status" value="1"/>
</dbReference>
<dbReference type="OrthoDB" id="1698854at2"/>
<dbReference type="AlphaFoldDB" id="A0A1Q2L3M9"/>
<reference evidence="2 3" key="1">
    <citation type="submission" date="2017-02" db="EMBL/GenBank/DDBJ databases">
        <title>The complete genomic sequence of a novel cold adapted crude oil-degrading bacterium Planococcus qaidamina Y42.</title>
        <authorList>
            <person name="Yang R."/>
        </authorList>
    </citation>
    <scope>NUCLEOTIDE SEQUENCE [LARGE SCALE GENOMIC DNA]</scope>
    <source>
        <strain evidence="2 3">Y42</strain>
    </source>
</reference>
<organism evidence="2 3">
    <name type="scientific">Planococcus lenghuensis</name>
    <dbReference type="NCBI Taxonomy" id="2213202"/>
    <lineage>
        <taxon>Bacteria</taxon>
        <taxon>Bacillati</taxon>
        <taxon>Bacillota</taxon>
        <taxon>Bacilli</taxon>
        <taxon>Bacillales</taxon>
        <taxon>Caryophanaceae</taxon>
        <taxon>Planococcus</taxon>
    </lineage>
</organism>
<dbReference type="GO" id="GO:0003676">
    <property type="term" value="F:nucleic acid binding"/>
    <property type="evidence" value="ECO:0007669"/>
    <property type="project" value="InterPro"/>
</dbReference>
<dbReference type="EMBL" id="CP019640">
    <property type="protein sequence ID" value="AQQ55026.1"/>
    <property type="molecule type" value="Genomic_DNA"/>
</dbReference>
<name>A0A1Q2L3M9_9BACL</name>
<dbReference type="InterPro" id="IPR012156">
    <property type="entry name" value="Cold_shock_CspA"/>
</dbReference>
<evidence type="ECO:0000256" key="1">
    <source>
        <dbReference type="SAM" id="Phobius"/>
    </source>
</evidence>